<dbReference type="GeneID" id="56348434"/>
<organism evidence="1 2">
    <name type="scientific">Niallia circulans</name>
    <name type="common">Bacillus circulans</name>
    <dbReference type="NCBI Taxonomy" id="1397"/>
    <lineage>
        <taxon>Bacteria</taxon>
        <taxon>Bacillati</taxon>
        <taxon>Bacillota</taxon>
        <taxon>Bacilli</taxon>
        <taxon>Bacillales</taxon>
        <taxon>Bacillaceae</taxon>
        <taxon>Niallia</taxon>
    </lineage>
</organism>
<evidence type="ECO:0000313" key="1">
    <source>
        <dbReference type="EMBL" id="KLV25638.1"/>
    </source>
</evidence>
<dbReference type="EMBL" id="LDPH01000014">
    <property type="protein sequence ID" value="KLV25638.1"/>
    <property type="molecule type" value="Genomic_DNA"/>
</dbReference>
<dbReference type="OrthoDB" id="2454520at2"/>
<protein>
    <submittedName>
        <fullName evidence="1">SigE-dependent sporulation protein</fullName>
    </submittedName>
</protein>
<dbReference type="AlphaFoldDB" id="A0A0J1II36"/>
<evidence type="ECO:0000313" key="2">
    <source>
        <dbReference type="Proteomes" id="UP000036045"/>
    </source>
</evidence>
<comment type="caution">
    <text evidence="1">The sequence shown here is derived from an EMBL/GenBank/DDBJ whole genome shotgun (WGS) entry which is preliminary data.</text>
</comment>
<keyword evidence="2" id="KW-1185">Reference proteome</keyword>
<dbReference type="PATRIC" id="fig|1397.4.peg.1124"/>
<accession>A0A0J1II36</accession>
<proteinExistence type="predicted"/>
<dbReference type="InterPro" id="IPR025428">
    <property type="entry name" value="Spore_YhaL"/>
</dbReference>
<dbReference type="Pfam" id="PF14147">
    <property type="entry name" value="Spore_YhaL"/>
    <property type="match status" value="1"/>
</dbReference>
<name>A0A0J1II36_NIACI</name>
<dbReference type="RefSeq" id="WP_047943053.1">
    <property type="nucleotide sequence ID" value="NZ_CP053989.1"/>
</dbReference>
<gene>
    <name evidence="1" type="ORF">ABW02_14765</name>
</gene>
<reference evidence="1 2" key="1">
    <citation type="submission" date="2015-05" db="EMBL/GenBank/DDBJ databases">
        <title>Whole genome sequence and identification of bacterial endophytes from Costus igneus.</title>
        <authorList>
            <person name="Lee Y.P."/>
            <person name="Gan H.M."/>
            <person name="Eng W."/>
            <person name="Wheatley M.S."/>
            <person name="Caraballo A."/>
            <person name="Polter S."/>
            <person name="Savka M.A."/>
            <person name="Hudson A.O."/>
        </authorList>
    </citation>
    <scope>NUCLEOTIDE SEQUENCE [LARGE SCALE GENOMIC DNA]</scope>
    <source>
        <strain evidence="1 2">RIT379</strain>
    </source>
</reference>
<dbReference type="Proteomes" id="UP000036045">
    <property type="component" value="Unassembled WGS sequence"/>
</dbReference>
<sequence>MLGIPLWVVLVLGGIAISAFMAVKTGKEDRAAENEIIEREGEVYMKRLEEEKKRRDREERVYEN</sequence>